<organism evidence="1 2">
    <name type="scientific">Artomyces pyxidatus</name>
    <dbReference type="NCBI Taxonomy" id="48021"/>
    <lineage>
        <taxon>Eukaryota</taxon>
        <taxon>Fungi</taxon>
        <taxon>Dikarya</taxon>
        <taxon>Basidiomycota</taxon>
        <taxon>Agaricomycotina</taxon>
        <taxon>Agaricomycetes</taxon>
        <taxon>Russulales</taxon>
        <taxon>Auriscalpiaceae</taxon>
        <taxon>Artomyces</taxon>
    </lineage>
</organism>
<reference evidence="1" key="1">
    <citation type="submission" date="2021-03" db="EMBL/GenBank/DDBJ databases">
        <authorList>
            <consortium name="DOE Joint Genome Institute"/>
            <person name="Ahrendt S."/>
            <person name="Looney B.P."/>
            <person name="Miyauchi S."/>
            <person name="Morin E."/>
            <person name="Drula E."/>
            <person name="Courty P.E."/>
            <person name="Chicoki N."/>
            <person name="Fauchery L."/>
            <person name="Kohler A."/>
            <person name="Kuo A."/>
            <person name="Labutti K."/>
            <person name="Pangilinan J."/>
            <person name="Lipzen A."/>
            <person name="Riley R."/>
            <person name="Andreopoulos W."/>
            <person name="He G."/>
            <person name="Johnson J."/>
            <person name="Barry K.W."/>
            <person name="Grigoriev I.V."/>
            <person name="Nagy L."/>
            <person name="Hibbett D."/>
            <person name="Henrissat B."/>
            <person name="Matheny P.B."/>
            <person name="Labbe J."/>
            <person name="Martin F."/>
        </authorList>
    </citation>
    <scope>NUCLEOTIDE SEQUENCE</scope>
    <source>
        <strain evidence="1">HHB10654</strain>
    </source>
</reference>
<reference evidence="1" key="2">
    <citation type="journal article" date="2022" name="New Phytol.">
        <title>Evolutionary transition to the ectomycorrhizal habit in the genomes of a hyperdiverse lineage of mushroom-forming fungi.</title>
        <authorList>
            <person name="Looney B."/>
            <person name="Miyauchi S."/>
            <person name="Morin E."/>
            <person name="Drula E."/>
            <person name="Courty P.E."/>
            <person name="Kohler A."/>
            <person name="Kuo A."/>
            <person name="LaButti K."/>
            <person name="Pangilinan J."/>
            <person name="Lipzen A."/>
            <person name="Riley R."/>
            <person name="Andreopoulos W."/>
            <person name="He G."/>
            <person name="Johnson J."/>
            <person name="Nolan M."/>
            <person name="Tritt A."/>
            <person name="Barry K.W."/>
            <person name="Grigoriev I.V."/>
            <person name="Nagy L.G."/>
            <person name="Hibbett D."/>
            <person name="Henrissat B."/>
            <person name="Matheny P.B."/>
            <person name="Labbe J."/>
            <person name="Martin F.M."/>
        </authorList>
    </citation>
    <scope>NUCLEOTIDE SEQUENCE</scope>
    <source>
        <strain evidence="1">HHB10654</strain>
    </source>
</reference>
<sequence length="1168" mass="130205">MKRMKRNGVDWKEQLTQERRHIERGPSLRNHRQIDALLPNVRPKESRKEPLDRFLLALHTCLNSIPFKSPQHPLEAARALLQDPLEGKLKGKQKSDKGKAKATSVPITVPYPLPAPTEDANWKVSFKAPTDIVLAGSWANKVSVKAKDGEPWTVDIAVEMPEDLFQEKDYMSGRFFHKRAFYLATIAKHITDSKGGLNVDAFYESRNGDPRLTTLVLRPRRDGSPTDFSKLNAHVRIIPFLPPSSPIPISRLSPHRSNFRVHEASGSDEGLSENLPTPLYNTILLLSTTPKSHLLSVHALKQDIPAYGDALALLRIWANQRGYGRGTRMCVRGFEGAGAWWGSLLEMLVLGEEPVGLLKPKNKPLGKGLSSYQLFKAALDFLSRHDFVSQPVFVKSASGHRFPSDEYAAHHAATFVDCTSTVNLLAGIPETSLEMLRHDARNTLENLNGSSVSDDPFPDVFLKEHRDLPTRFDAVIRVDLASSKMRKSSVHDTLEHGSPANALFASISSYLRRALGTRIRALAILHPSSQPRPISQAQPSTPSTIYVGLIYDSANAFRLVDHGPAAADAETRAAEDFRELWGEDKAELRRFKDGSIVESVVWNVKDADERAQVPVMVVRHVLARHFAIGADAVQSWQPAYDGLLKLPQEISSVYLAAGRPAGFKSALTAFDDLVKAIKALDDQLPLAVLNVSPVSEYLRYTSVFAPVAFTQSTASVLPPCARYMPVMNTIIEFEKSARWPDDLRAIQKMKLAFFERLATALMGSVKGLTARVVVGDRIGGSQIVDQAQLEIITPLGWVFSMRIWHDREATLLDRIIEERAHLPKALQKPEEPGHAKEREDALEARAVYIRRFIHSPRHHRAIAALSHRFPAFAGTVRLVKRWLASHWLLRSHVTEEAVEIICANVFLGSRAVQEGARERETVPGSRERGFACVVELLRDWQWTDGMSVPLYGEKEVGSEASSAVIVTAGTKGVWTLSTEFDRAGHMWTAEGPDIVAAHRIRVLAKATCSVLQGMESGSLDVKSLFVHPVDDYDFVVRFNPAVLPRYFQNITADSNVWSRKGKFANPMSDETEALRPGFDPAQLFLDDLKRTYADTIKLFYDPFGGDRFGAVWDPSLKQSRPFRVLNHFSSIPVEKENEKAKDRGMVVLNEPSVLDEMVRLGSGLILRT</sequence>
<keyword evidence="2" id="KW-1185">Reference proteome</keyword>
<dbReference type="Proteomes" id="UP000814140">
    <property type="component" value="Unassembled WGS sequence"/>
</dbReference>
<gene>
    <name evidence="1" type="ORF">BV25DRAFT_1279328</name>
</gene>
<protein>
    <submittedName>
        <fullName evidence="1">Nrap protein</fullName>
    </submittedName>
</protein>
<dbReference type="EMBL" id="MU277191">
    <property type="protein sequence ID" value="KAI0067104.1"/>
    <property type="molecule type" value="Genomic_DNA"/>
</dbReference>
<evidence type="ECO:0000313" key="1">
    <source>
        <dbReference type="EMBL" id="KAI0067104.1"/>
    </source>
</evidence>
<evidence type="ECO:0000313" key="2">
    <source>
        <dbReference type="Proteomes" id="UP000814140"/>
    </source>
</evidence>
<proteinExistence type="predicted"/>
<name>A0ACB8TFA7_9AGAM</name>
<accession>A0ACB8TFA7</accession>
<comment type="caution">
    <text evidence="1">The sequence shown here is derived from an EMBL/GenBank/DDBJ whole genome shotgun (WGS) entry which is preliminary data.</text>
</comment>